<keyword evidence="4" id="KW-1185">Reference proteome</keyword>
<feature type="compositionally biased region" description="Pro residues" evidence="1">
    <location>
        <begin position="221"/>
        <end position="238"/>
    </location>
</feature>
<reference evidence="3" key="2">
    <citation type="submission" date="2024-04" db="EMBL/GenBank/DDBJ databases">
        <authorList>
            <person name="Chen Y."/>
            <person name="Shah S."/>
            <person name="Dougan E. K."/>
            <person name="Thang M."/>
            <person name="Chan C."/>
        </authorList>
    </citation>
    <scope>NUCLEOTIDE SEQUENCE [LARGE SCALE GENOMIC DNA]</scope>
</reference>
<protein>
    <submittedName>
        <fullName evidence="2">Uncharacterized protein</fullName>
    </submittedName>
</protein>
<accession>A0A9P1DQS8</accession>
<dbReference type="AlphaFoldDB" id="A0A9P1DQS8"/>
<feature type="compositionally biased region" description="Pro residues" evidence="1">
    <location>
        <begin position="253"/>
        <end position="265"/>
    </location>
</feature>
<evidence type="ECO:0000313" key="2">
    <source>
        <dbReference type="EMBL" id="CAI4013609.1"/>
    </source>
</evidence>
<dbReference type="OrthoDB" id="449443at2759"/>
<evidence type="ECO:0000313" key="3">
    <source>
        <dbReference type="EMBL" id="CAL1166984.1"/>
    </source>
</evidence>
<dbReference type="Proteomes" id="UP001152797">
    <property type="component" value="Unassembled WGS sequence"/>
</dbReference>
<organism evidence="2">
    <name type="scientific">Cladocopium goreaui</name>
    <dbReference type="NCBI Taxonomy" id="2562237"/>
    <lineage>
        <taxon>Eukaryota</taxon>
        <taxon>Sar</taxon>
        <taxon>Alveolata</taxon>
        <taxon>Dinophyceae</taxon>
        <taxon>Suessiales</taxon>
        <taxon>Symbiodiniaceae</taxon>
        <taxon>Cladocopium</taxon>
    </lineage>
</organism>
<feature type="compositionally biased region" description="Polar residues" evidence="1">
    <location>
        <begin position="239"/>
        <end position="249"/>
    </location>
</feature>
<comment type="caution">
    <text evidence="2">The sequence shown here is derived from an EMBL/GenBank/DDBJ whole genome shotgun (WGS) entry which is preliminary data.</text>
</comment>
<feature type="compositionally biased region" description="Basic and acidic residues" evidence="1">
    <location>
        <begin position="66"/>
        <end position="95"/>
    </location>
</feature>
<feature type="compositionally biased region" description="Low complexity" evidence="1">
    <location>
        <begin position="185"/>
        <end position="215"/>
    </location>
</feature>
<evidence type="ECO:0000256" key="1">
    <source>
        <dbReference type="SAM" id="MobiDB-lite"/>
    </source>
</evidence>
<dbReference type="EMBL" id="CAMXCT030005940">
    <property type="protein sequence ID" value="CAL4800921.1"/>
    <property type="molecule type" value="Genomic_DNA"/>
</dbReference>
<gene>
    <name evidence="2" type="ORF">C1SCF055_LOCUS38566</name>
</gene>
<feature type="compositionally biased region" description="Low complexity" evidence="1">
    <location>
        <begin position="145"/>
        <end position="172"/>
    </location>
</feature>
<feature type="non-terminal residue" evidence="2">
    <location>
        <position position="289"/>
    </location>
</feature>
<sequence>MGDDFDSFCQQAQIILSGPPLDRQFLSGLWDGADKDLNRAINHLLGLPEEKVIREGQGGGASPAESKPKKESKESKSKKTSKDGKKKEKKEESKPAADWGGGFFETSAGFPDAGFQTDFASGGFQTGAASFAGMPQPDAGFSSMAGMPQQAQQQAFQTLPPQIQPAPAAQMPSYPDASFGAPFLSQQSQHSQPYSQPSPAQPYGQQMPPTQQPQPQHHHQQPPPFSQGPPLAQPPTHPSIPTSYAQQSMLHPPYSPNPSPGPDPAKVPFGQPYGSPATPSTVWDSESDS</sequence>
<evidence type="ECO:0000313" key="4">
    <source>
        <dbReference type="Proteomes" id="UP001152797"/>
    </source>
</evidence>
<name>A0A9P1DQS8_9DINO</name>
<feature type="compositionally biased region" description="Polar residues" evidence="1">
    <location>
        <begin position="277"/>
        <end position="289"/>
    </location>
</feature>
<feature type="region of interest" description="Disordered" evidence="1">
    <location>
        <begin position="46"/>
        <end position="289"/>
    </location>
</feature>
<reference evidence="2" key="1">
    <citation type="submission" date="2022-10" db="EMBL/GenBank/DDBJ databases">
        <authorList>
            <person name="Chen Y."/>
            <person name="Dougan E. K."/>
            <person name="Chan C."/>
            <person name="Rhodes N."/>
            <person name="Thang M."/>
        </authorList>
    </citation>
    <scope>NUCLEOTIDE SEQUENCE</scope>
</reference>
<dbReference type="EMBL" id="CAMXCT010005940">
    <property type="protein sequence ID" value="CAI4013609.1"/>
    <property type="molecule type" value="Genomic_DNA"/>
</dbReference>
<dbReference type="EMBL" id="CAMXCT020005940">
    <property type="protein sequence ID" value="CAL1166984.1"/>
    <property type="molecule type" value="Genomic_DNA"/>
</dbReference>
<proteinExistence type="predicted"/>